<dbReference type="PANTHER" id="PTHR46797">
    <property type="entry name" value="HTH-TYPE TRANSCRIPTIONAL REGULATOR"/>
    <property type="match status" value="1"/>
</dbReference>
<dbReference type="PANTHER" id="PTHR46797:SF1">
    <property type="entry name" value="METHYLPHOSPHONATE SYNTHASE"/>
    <property type="match status" value="1"/>
</dbReference>
<dbReference type="InterPro" id="IPR050807">
    <property type="entry name" value="TransReg_Diox_bact_type"/>
</dbReference>
<feature type="domain" description="HTH cro/C1-type" evidence="3">
    <location>
        <begin position="10"/>
        <end position="64"/>
    </location>
</feature>
<feature type="transmembrane region" description="Helical" evidence="2">
    <location>
        <begin position="157"/>
        <end position="180"/>
    </location>
</feature>
<keyword evidence="2" id="KW-0472">Membrane</keyword>
<dbReference type="EMBL" id="BBML01000008">
    <property type="protein sequence ID" value="GAK98001.1"/>
    <property type="molecule type" value="Genomic_DNA"/>
</dbReference>
<proteinExistence type="predicted"/>
<dbReference type="SUPFAM" id="SSF103473">
    <property type="entry name" value="MFS general substrate transporter"/>
    <property type="match status" value="1"/>
</dbReference>
<dbReference type="Gene3D" id="1.10.260.40">
    <property type="entry name" value="lambda repressor-like DNA-binding domains"/>
    <property type="match status" value="1"/>
</dbReference>
<evidence type="ECO:0000256" key="2">
    <source>
        <dbReference type="SAM" id="Phobius"/>
    </source>
</evidence>
<comment type="caution">
    <text evidence="4">The sequence shown here is derived from an EMBL/GenBank/DDBJ whole genome shotgun (WGS) entry which is preliminary data.</text>
</comment>
<dbReference type="STRING" id="319236.BST91_00875"/>
<dbReference type="Proteomes" id="UP000029221">
    <property type="component" value="Unassembled WGS sequence"/>
</dbReference>
<dbReference type="eggNOG" id="COG1396">
    <property type="taxonomic scope" value="Bacteria"/>
</dbReference>
<dbReference type="GO" id="GO:0003700">
    <property type="term" value="F:DNA-binding transcription factor activity"/>
    <property type="evidence" value="ECO:0007669"/>
    <property type="project" value="TreeGrafter"/>
</dbReference>
<feature type="transmembrane region" description="Helical" evidence="2">
    <location>
        <begin position="128"/>
        <end position="150"/>
    </location>
</feature>
<keyword evidence="1" id="KW-0238">DNA-binding</keyword>
<organism evidence="4 5">
    <name type="scientific">Nonlabens tegetincola</name>
    <dbReference type="NCBI Taxonomy" id="323273"/>
    <lineage>
        <taxon>Bacteria</taxon>
        <taxon>Pseudomonadati</taxon>
        <taxon>Bacteroidota</taxon>
        <taxon>Flavobacteriia</taxon>
        <taxon>Flavobacteriales</taxon>
        <taxon>Flavobacteriaceae</taxon>
        <taxon>Nonlabens</taxon>
    </lineage>
</organism>
<feature type="transmembrane region" description="Helical" evidence="2">
    <location>
        <begin position="226"/>
        <end position="254"/>
    </location>
</feature>
<sequence>MKQPELGIYIAQLRKEKGLTQEELVERCNINVRTIQRIEAGEVSPRSYTIKNILEVLGKSFDEVYSGTKEGQDSKEVESSTMKYSFNNSLLLYSGIGGVILFICYYLMTINDVFHSFTQDNIFLESSYTVLGVVSIITVVLFYTGIYHIAQIKNNSLLKFSSILAMIINVISSILLITVIDYDSKLISPRDILFGIFVIVASGITYLMLGAGYLSQRKNEEGLAKYLGFVGLIAGGFMITVLLAPIAFVLMLIFDLGQIILVFRNLSQSKKSINS</sequence>
<feature type="transmembrane region" description="Helical" evidence="2">
    <location>
        <begin position="192"/>
        <end position="214"/>
    </location>
</feature>
<accession>A0A090QRC8</accession>
<evidence type="ECO:0000313" key="4">
    <source>
        <dbReference type="EMBL" id="GAK98001.1"/>
    </source>
</evidence>
<protein>
    <recommendedName>
        <fullName evidence="3">HTH cro/C1-type domain-containing protein</fullName>
    </recommendedName>
</protein>
<dbReference type="Pfam" id="PF01381">
    <property type="entry name" value="HTH_3"/>
    <property type="match status" value="1"/>
</dbReference>
<gene>
    <name evidence="4" type="ORF">JCM19294_1623</name>
</gene>
<dbReference type="GO" id="GO:0005829">
    <property type="term" value="C:cytosol"/>
    <property type="evidence" value="ECO:0007669"/>
    <property type="project" value="TreeGrafter"/>
</dbReference>
<evidence type="ECO:0000256" key="1">
    <source>
        <dbReference type="ARBA" id="ARBA00023125"/>
    </source>
</evidence>
<dbReference type="RefSeq" id="WP_052510415.1">
    <property type="nucleotide sequence ID" value="NZ_BBML01000008.1"/>
</dbReference>
<dbReference type="InterPro" id="IPR001387">
    <property type="entry name" value="Cro/C1-type_HTH"/>
</dbReference>
<dbReference type="SMART" id="SM00530">
    <property type="entry name" value="HTH_XRE"/>
    <property type="match status" value="1"/>
</dbReference>
<keyword evidence="2" id="KW-0812">Transmembrane</keyword>
<dbReference type="InterPro" id="IPR010982">
    <property type="entry name" value="Lambda_DNA-bd_dom_sf"/>
</dbReference>
<dbReference type="CDD" id="cd00093">
    <property type="entry name" value="HTH_XRE"/>
    <property type="match status" value="1"/>
</dbReference>
<keyword evidence="5" id="KW-1185">Reference proteome</keyword>
<keyword evidence="2" id="KW-1133">Transmembrane helix</keyword>
<reference evidence="4" key="1">
    <citation type="journal article" date="2014" name="Genome Announc.">
        <title>Draft Genome Sequences of Marine Flavobacterium Nonlabens Strains NR17, NR24, NR27, NR32, NR33, and Ara13.</title>
        <authorList>
            <person name="Nakanishi M."/>
            <person name="Meirelles P."/>
            <person name="Suzuki R."/>
            <person name="Takatani N."/>
            <person name="Mino S."/>
            <person name="Suda W."/>
            <person name="Oshima K."/>
            <person name="Hattori M."/>
            <person name="Ohkuma M."/>
            <person name="Hosokawa M."/>
            <person name="Miyashita K."/>
            <person name="Thompson F.L."/>
            <person name="Niwa A."/>
            <person name="Sawabe T."/>
            <person name="Sawabe T."/>
        </authorList>
    </citation>
    <scope>NUCLEOTIDE SEQUENCE [LARGE SCALE GENOMIC DNA]</scope>
    <source>
        <strain evidence="4">JCM 19294</strain>
    </source>
</reference>
<name>A0A090QRC8_9FLAO</name>
<evidence type="ECO:0000259" key="3">
    <source>
        <dbReference type="PROSITE" id="PS50943"/>
    </source>
</evidence>
<evidence type="ECO:0000313" key="5">
    <source>
        <dbReference type="Proteomes" id="UP000029221"/>
    </source>
</evidence>
<feature type="transmembrane region" description="Helical" evidence="2">
    <location>
        <begin position="90"/>
        <end position="108"/>
    </location>
</feature>
<dbReference type="SUPFAM" id="SSF47413">
    <property type="entry name" value="lambda repressor-like DNA-binding domains"/>
    <property type="match status" value="1"/>
</dbReference>
<dbReference type="InterPro" id="IPR036259">
    <property type="entry name" value="MFS_trans_sf"/>
</dbReference>
<dbReference type="PROSITE" id="PS50943">
    <property type="entry name" value="HTH_CROC1"/>
    <property type="match status" value="1"/>
</dbReference>
<dbReference type="AlphaFoldDB" id="A0A090QRC8"/>
<dbReference type="GO" id="GO:0003677">
    <property type="term" value="F:DNA binding"/>
    <property type="evidence" value="ECO:0007669"/>
    <property type="project" value="UniProtKB-KW"/>
</dbReference>